<feature type="compositionally biased region" description="Basic and acidic residues" evidence="2">
    <location>
        <begin position="268"/>
        <end position="278"/>
    </location>
</feature>
<evidence type="ECO:0000313" key="3">
    <source>
        <dbReference type="EMBL" id="CAD7456165.1"/>
    </source>
</evidence>
<keyword evidence="1" id="KW-0175">Coiled coil</keyword>
<feature type="compositionally biased region" description="Polar residues" evidence="2">
    <location>
        <begin position="299"/>
        <end position="308"/>
    </location>
</feature>
<feature type="compositionally biased region" description="Gly residues" evidence="2">
    <location>
        <begin position="686"/>
        <end position="696"/>
    </location>
</feature>
<dbReference type="EMBL" id="OE001169">
    <property type="protein sequence ID" value="CAD7456165.1"/>
    <property type="molecule type" value="Genomic_DNA"/>
</dbReference>
<evidence type="ECO:0000256" key="2">
    <source>
        <dbReference type="SAM" id="MobiDB-lite"/>
    </source>
</evidence>
<feature type="compositionally biased region" description="Basic residues" evidence="2">
    <location>
        <begin position="320"/>
        <end position="329"/>
    </location>
</feature>
<name>A0A7R9FNQ7_9NEOP</name>
<dbReference type="PANTHER" id="PTHR22014">
    <property type="entry name" value="RNA-BINDING PROTEIN 33"/>
    <property type="match status" value="1"/>
</dbReference>
<feature type="coiled-coil region" evidence="1">
    <location>
        <begin position="792"/>
        <end position="819"/>
    </location>
</feature>
<dbReference type="PANTHER" id="PTHR22014:SF2">
    <property type="entry name" value="RNA-BINDING PROTEIN 33"/>
    <property type="match status" value="1"/>
</dbReference>
<reference evidence="3" key="1">
    <citation type="submission" date="2020-11" db="EMBL/GenBank/DDBJ databases">
        <authorList>
            <person name="Tran Van P."/>
        </authorList>
    </citation>
    <scope>NUCLEOTIDE SEQUENCE</scope>
</reference>
<feature type="compositionally biased region" description="Gly residues" evidence="2">
    <location>
        <begin position="666"/>
        <end position="676"/>
    </location>
</feature>
<sequence length="865" mass="97616">MRTAHARRDSLVWSKRERGGVGWHDERRGRNAGLVEWCQCCKVFLGNWSPVVSRQQGQVLPKTLLCVWWVVAETMLCLWSVEPKTLLCPCDDTLLDDLGDDIDYDLANEDEEALLADDYDIEVKEGFGNQLNLCRDRGLNPGPSAQKSDTLHLDHQSSGQFLEDNGELLEVQEAEEYQEYEEPLEDVLDLGTTEDLDSEIQDNSDMAANIRESNVSHLDSYGEVTTSRGDNTGLEVSITQSRQEDSLRPPGTEGPQSEEEEEDDKEEGEGRDRFKMERPSIVSLKSSKNYGNIPDSLDNVISTEELPNQQQRRQQQQKRDNRRGRRGRGRAGPQRPNFQHTRPPAGLVFPPQTPQHHKILINPHFRGGVHQNDGRVVWQVDNNSMNQGQGDSAPPPEIYPQQFHPQGPSPSYHQPPPHYDNQPLVYQPHENYMDQSQVQQAPPGQWSGPLGSEQFVPDSSSGVQYGMEQHFQFNQPPPSAQFGPPPLVQHHPHFQPPPQSGDWGATVLLDDSTSASQMGAHEPTVYYFHSQNVFHPPGGPMSGGHMRFRPPGPFHNQPRHVFPEQYYRDTLVGVHGPAHVDRLLFFLWARRTLRQTPNHGLSVQLDFTQAAMCTLCGAFVGTSQMGAEPAHSEADTEPRSLSSVGFYSSRDVYVVWSLRRDEPNGGRTGGMSGPRQGGMNAPRQGGMNGSRLGGMHGRGRPPQGFRHPPPQLSQQQPRRFLPPQKRQSFEMAPPNTGPIKRKKRMPDMNNLHEVKTVDTLPDTTVSDISQLQEPEDEETRLYRLKIEEQKKLRERILQHKEQRRKMAALEKQRQLHQQGVSVDAQAGGVFYHWCMVRGCHALGKHRECFMFTINKGSIGNVLCSQ</sequence>
<gene>
    <name evidence="3" type="ORF">TTEB3V08_LOCUS4200</name>
</gene>
<feature type="compositionally biased region" description="Acidic residues" evidence="2">
    <location>
        <begin position="256"/>
        <end position="267"/>
    </location>
</feature>
<dbReference type="GO" id="GO:0003723">
    <property type="term" value="F:RNA binding"/>
    <property type="evidence" value="ECO:0007669"/>
    <property type="project" value="TreeGrafter"/>
</dbReference>
<dbReference type="AlphaFoldDB" id="A0A7R9FNQ7"/>
<evidence type="ECO:0000256" key="1">
    <source>
        <dbReference type="SAM" id="Coils"/>
    </source>
</evidence>
<proteinExistence type="predicted"/>
<organism evidence="3">
    <name type="scientific">Timema tahoe</name>
    <dbReference type="NCBI Taxonomy" id="61484"/>
    <lineage>
        <taxon>Eukaryota</taxon>
        <taxon>Metazoa</taxon>
        <taxon>Ecdysozoa</taxon>
        <taxon>Arthropoda</taxon>
        <taxon>Hexapoda</taxon>
        <taxon>Insecta</taxon>
        <taxon>Pterygota</taxon>
        <taxon>Neoptera</taxon>
        <taxon>Polyneoptera</taxon>
        <taxon>Phasmatodea</taxon>
        <taxon>Timematodea</taxon>
        <taxon>Timematoidea</taxon>
        <taxon>Timematidae</taxon>
        <taxon>Timema</taxon>
    </lineage>
</organism>
<protein>
    <submittedName>
        <fullName evidence="3">Uncharacterized protein</fullName>
    </submittedName>
</protein>
<dbReference type="InterPro" id="IPR039878">
    <property type="entry name" value="RBM33"/>
</dbReference>
<accession>A0A7R9FNQ7</accession>
<feature type="region of interest" description="Disordered" evidence="2">
    <location>
        <begin position="660"/>
        <end position="744"/>
    </location>
</feature>
<feature type="compositionally biased region" description="Low complexity" evidence="2">
    <location>
        <begin position="712"/>
        <end position="726"/>
    </location>
</feature>
<feature type="compositionally biased region" description="Polar residues" evidence="2">
    <location>
        <begin position="218"/>
        <end position="230"/>
    </location>
</feature>
<feature type="region of interest" description="Disordered" evidence="2">
    <location>
        <begin position="382"/>
        <end position="419"/>
    </location>
</feature>
<feature type="region of interest" description="Disordered" evidence="2">
    <location>
        <begin position="218"/>
        <end position="354"/>
    </location>
</feature>